<feature type="domain" description="Activator of Hsp90 ATPase homologue 1/2-like C-terminal" evidence="2">
    <location>
        <begin position="147"/>
        <end position="270"/>
    </location>
</feature>
<evidence type="ECO:0000259" key="2">
    <source>
        <dbReference type="Pfam" id="PF08327"/>
    </source>
</evidence>
<dbReference type="AlphaFoldDB" id="A0A7D6ZJK6"/>
<protein>
    <submittedName>
        <fullName evidence="4">SRPBCC domain-containing protein</fullName>
    </submittedName>
</protein>
<gene>
    <name evidence="4" type="ORF">HZF06_11400</name>
</gene>
<dbReference type="CDD" id="cd08897">
    <property type="entry name" value="SRPBCC_CalC_Aha1-like_4"/>
    <property type="match status" value="1"/>
</dbReference>
<dbReference type="EMBL" id="CP059378">
    <property type="protein sequence ID" value="QLY82161.1"/>
    <property type="molecule type" value="Genomic_DNA"/>
</dbReference>
<dbReference type="SUPFAM" id="SSF55961">
    <property type="entry name" value="Bet v1-like"/>
    <property type="match status" value="1"/>
</dbReference>
<dbReference type="InterPro" id="IPR023393">
    <property type="entry name" value="START-like_dom_sf"/>
</dbReference>
<dbReference type="KEGG" id="cint:HZF06_11400"/>
<dbReference type="Gene3D" id="3.90.1150.200">
    <property type="match status" value="1"/>
</dbReference>
<accession>A0A7D6ZJK6</accession>
<dbReference type="SUPFAM" id="SSF159888">
    <property type="entry name" value="YdhG-like"/>
    <property type="match status" value="1"/>
</dbReference>
<evidence type="ECO:0000313" key="4">
    <source>
        <dbReference type="EMBL" id="QLY82161.1"/>
    </source>
</evidence>
<dbReference type="Pfam" id="PF08818">
    <property type="entry name" value="DUF1801"/>
    <property type="match status" value="1"/>
</dbReference>
<dbReference type="Pfam" id="PF08327">
    <property type="entry name" value="AHSA1"/>
    <property type="match status" value="1"/>
</dbReference>
<name>A0A7D6ZJK6_9CLOT</name>
<dbReference type="InterPro" id="IPR013538">
    <property type="entry name" value="ASHA1/2-like_C"/>
</dbReference>
<comment type="similarity">
    <text evidence="1">Belongs to the AHA1 family.</text>
</comment>
<feature type="domain" description="YdhG-like" evidence="3">
    <location>
        <begin position="22"/>
        <end position="113"/>
    </location>
</feature>
<evidence type="ECO:0000259" key="3">
    <source>
        <dbReference type="Pfam" id="PF08818"/>
    </source>
</evidence>
<evidence type="ECO:0000313" key="5">
    <source>
        <dbReference type="Proteomes" id="UP000512286"/>
    </source>
</evidence>
<dbReference type="Gene3D" id="3.30.530.20">
    <property type="match status" value="1"/>
</dbReference>
<sequence length="275" mass="31666">MNEKVIFKNIDEYILTFPSNVQEILQSLRKVIRESAPEAKEKISYQMPTFDLYGNLVHFAAYKKHIGFYPAPSGIDAFKSELSKYKGAKGSVQFPIAEPLPYELIKNIVKFRVQENIKKGKEKNTKKRGEPMRNSKFEKITIETTINAPVAHVWKFWTEPVHIMKWNSASDDWHTPFAENDLRIGGKFLSRMEAKDGSFGFYFGGTYADVKANEIIAYTLEDGRNVYITFLSDNGKTKIIEVFDAEETNPVEFQEQGWQAILDNFKGYVEKNFKA</sequence>
<reference evidence="4 5" key="1">
    <citation type="submission" date="2020-07" db="EMBL/GenBank/DDBJ databases">
        <title>Electron transfer.</title>
        <authorList>
            <person name="Huang L."/>
            <person name="Liu X."/>
            <person name="Zhou S."/>
        </authorList>
    </citation>
    <scope>NUCLEOTIDE SEQUENCE [LARGE SCALE GENOMIC DNA]</scope>
    <source>
        <strain evidence="4 5">Lx1</strain>
    </source>
</reference>
<dbReference type="Proteomes" id="UP000512286">
    <property type="component" value="Chromosome"/>
</dbReference>
<organism evidence="4 5">
    <name type="scientific">Clostridium intestinale</name>
    <dbReference type="NCBI Taxonomy" id="36845"/>
    <lineage>
        <taxon>Bacteria</taxon>
        <taxon>Bacillati</taxon>
        <taxon>Bacillota</taxon>
        <taxon>Clostridia</taxon>
        <taxon>Eubacteriales</taxon>
        <taxon>Clostridiaceae</taxon>
        <taxon>Clostridium</taxon>
    </lineage>
</organism>
<evidence type="ECO:0000256" key="1">
    <source>
        <dbReference type="ARBA" id="ARBA00006817"/>
    </source>
</evidence>
<dbReference type="InterPro" id="IPR014922">
    <property type="entry name" value="YdhG-like"/>
</dbReference>
<proteinExistence type="inferred from homology"/>